<feature type="compositionally biased region" description="Polar residues" evidence="1">
    <location>
        <begin position="80"/>
        <end position="94"/>
    </location>
</feature>
<evidence type="ECO:0000256" key="1">
    <source>
        <dbReference type="SAM" id="MobiDB-lite"/>
    </source>
</evidence>
<gene>
    <name evidence="2" type="ORF">ACJRO7_015547</name>
</gene>
<protein>
    <submittedName>
        <fullName evidence="2">Uncharacterized protein</fullName>
    </submittedName>
</protein>
<dbReference type="InterPro" id="IPR031421">
    <property type="entry name" value="DUF4666"/>
</dbReference>
<dbReference type="PANTHER" id="PTHR33730:SF4">
    <property type="entry name" value="OS05G0542732 PROTEIN"/>
    <property type="match status" value="1"/>
</dbReference>
<dbReference type="Proteomes" id="UP001634007">
    <property type="component" value="Unassembled WGS sequence"/>
</dbReference>
<dbReference type="PANTHER" id="PTHR33730">
    <property type="entry name" value="OS05G0542732 PROTEIN-RELATED"/>
    <property type="match status" value="1"/>
</dbReference>
<name>A0ABD3L9P8_EUCGL</name>
<sequence length="119" mass="13027">MAEAPVMATLQRSAKSFRRQGSSGLVWNDSLLSDQFYEDAKNDKSDLKELRPCQSAKAKFVGMDYTSGLDNAMPPATCPRSLSSSGTNPSQRAYTRSLSGVIGKRYLVKKLKMGKTTDP</sequence>
<feature type="region of interest" description="Disordered" evidence="1">
    <location>
        <begin position="72"/>
        <end position="94"/>
    </location>
</feature>
<dbReference type="Pfam" id="PF15697">
    <property type="entry name" value="DUF4666"/>
    <property type="match status" value="1"/>
</dbReference>
<organism evidence="2 3">
    <name type="scientific">Eucalyptus globulus</name>
    <name type="common">Tasmanian blue gum</name>
    <dbReference type="NCBI Taxonomy" id="34317"/>
    <lineage>
        <taxon>Eukaryota</taxon>
        <taxon>Viridiplantae</taxon>
        <taxon>Streptophyta</taxon>
        <taxon>Embryophyta</taxon>
        <taxon>Tracheophyta</taxon>
        <taxon>Spermatophyta</taxon>
        <taxon>Magnoliopsida</taxon>
        <taxon>eudicotyledons</taxon>
        <taxon>Gunneridae</taxon>
        <taxon>Pentapetalae</taxon>
        <taxon>rosids</taxon>
        <taxon>malvids</taxon>
        <taxon>Myrtales</taxon>
        <taxon>Myrtaceae</taxon>
        <taxon>Myrtoideae</taxon>
        <taxon>Eucalypteae</taxon>
        <taxon>Eucalyptus</taxon>
    </lineage>
</organism>
<accession>A0ABD3L9P8</accession>
<reference evidence="2 3" key="1">
    <citation type="submission" date="2024-11" db="EMBL/GenBank/DDBJ databases">
        <title>Chromosome-level genome assembly of Eucalyptus globulus Labill. provides insights into its genome evolution.</title>
        <authorList>
            <person name="Li X."/>
        </authorList>
    </citation>
    <scope>NUCLEOTIDE SEQUENCE [LARGE SCALE GENOMIC DNA]</scope>
    <source>
        <strain evidence="2">CL2024</strain>
        <tissue evidence="2">Fresh tender leaves</tissue>
    </source>
</reference>
<keyword evidence="3" id="KW-1185">Reference proteome</keyword>
<dbReference type="EMBL" id="JBJKBG010000003">
    <property type="protein sequence ID" value="KAL3746601.1"/>
    <property type="molecule type" value="Genomic_DNA"/>
</dbReference>
<evidence type="ECO:0000313" key="2">
    <source>
        <dbReference type="EMBL" id="KAL3746601.1"/>
    </source>
</evidence>
<dbReference type="AlphaFoldDB" id="A0ABD3L9P8"/>
<evidence type="ECO:0000313" key="3">
    <source>
        <dbReference type="Proteomes" id="UP001634007"/>
    </source>
</evidence>
<proteinExistence type="predicted"/>
<comment type="caution">
    <text evidence="2">The sequence shown here is derived from an EMBL/GenBank/DDBJ whole genome shotgun (WGS) entry which is preliminary data.</text>
</comment>